<dbReference type="Proteomes" id="UP000223025">
    <property type="component" value="Segment"/>
</dbReference>
<proteinExistence type="predicted"/>
<protein>
    <submittedName>
        <fullName evidence="1">Uncharacterized protein</fullName>
    </submittedName>
</protein>
<accession>A0A2L0V048</accession>
<dbReference type="EMBL" id="MF403008">
    <property type="protein sequence ID" value="AUZ95192.1"/>
    <property type="molecule type" value="Genomic_DNA"/>
</dbReference>
<keyword evidence="2" id="KW-1185">Reference proteome</keyword>
<dbReference type="RefSeq" id="YP_009612098.1">
    <property type="nucleotide sequence ID" value="NC_042013.1"/>
</dbReference>
<dbReference type="GeneID" id="40088436"/>
<organism evidence="1 2">
    <name type="scientific">Agrobacterium phage Atu_ph07</name>
    <dbReference type="NCBI Taxonomy" id="2024264"/>
    <lineage>
        <taxon>Viruses</taxon>
        <taxon>Duplodnaviria</taxon>
        <taxon>Heunggongvirae</taxon>
        <taxon>Uroviricota</taxon>
        <taxon>Caudoviricetes</taxon>
        <taxon>Polybotosvirus</taxon>
        <taxon>Polybotosvirus Atuph07</taxon>
    </lineage>
</organism>
<reference evidence="1 2" key="1">
    <citation type="submission" date="2017-06" db="EMBL/GenBank/DDBJ databases">
        <authorList>
            <person name="Kim H.J."/>
            <person name="Triplett B.A."/>
        </authorList>
    </citation>
    <scope>NUCLEOTIDE SEQUENCE [LARGE SCALE GENOMIC DNA]</scope>
</reference>
<dbReference type="KEGG" id="vg:40088436"/>
<evidence type="ECO:0000313" key="1">
    <source>
        <dbReference type="EMBL" id="AUZ95192.1"/>
    </source>
</evidence>
<name>A0A2L0V048_9CAUD</name>
<sequence length="55" mass="6321">MSDNYQKIHEVLGKIDIKDMSLEEIFKRIQDASNLIENEDIPTEVSITIDKPSDT</sequence>
<evidence type="ECO:0000313" key="2">
    <source>
        <dbReference type="Proteomes" id="UP000223025"/>
    </source>
</evidence>